<dbReference type="Pfam" id="PF01614">
    <property type="entry name" value="IclR_C"/>
    <property type="match status" value="1"/>
</dbReference>
<keyword evidence="2 7" id="KW-0238">DNA-binding</keyword>
<keyword evidence="9" id="KW-1185">Reference proteome</keyword>
<dbReference type="InterPro" id="IPR050707">
    <property type="entry name" value="HTH_MetabolicPath_Reg"/>
</dbReference>
<proteinExistence type="predicted"/>
<dbReference type="InterPro" id="IPR014757">
    <property type="entry name" value="Tscrpt_reg_IclR_C"/>
</dbReference>
<evidence type="ECO:0000256" key="2">
    <source>
        <dbReference type="ARBA" id="ARBA00023125"/>
    </source>
</evidence>
<name>A0A1I5GT18_9PSEU</name>
<protein>
    <submittedName>
        <fullName evidence="7">DNA-binding transcriptional regulator, IclR family</fullName>
    </submittedName>
    <submittedName>
        <fullName evidence="6">IclR family transcriptional regulator</fullName>
    </submittedName>
</protein>
<dbReference type="SUPFAM" id="SSF55781">
    <property type="entry name" value="GAF domain-like"/>
    <property type="match status" value="1"/>
</dbReference>
<keyword evidence="1" id="KW-0805">Transcription regulation</keyword>
<evidence type="ECO:0000256" key="1">
    <source>
        <dbReference type="ARBA" id="ARBA00023015"/>
    </source>
</evidence>
<feature type="domain" description="HTH iclR-type" evidence="4">
    <location>
        <begin position="12"/>
        <end position="73"/>
    </location>
</feature>
<dbReference type="Pfam" id="PF09339">
    <property type="entry name" value="HTH_IclR"/>
    <property type="match status" value="1"/>
</dbReference>
<dbReference type="InterPro" id="IPR036390">
    <property type="entry name" value="WH_DNA-bd_sf"/>
</dbReference>
<feature type="domain" description="IclR-ED" evidence="5">
    <location>
        <begin position="74"/>
        <end position="252"/>
    </location>
</feature>
<dbReference type="GO" id="GO:0045892">
    <property type="term" value="P:negative regulation of DNA-templated transcription"/>
    <property type="evidence" value="ECO:0007669"/>
    <property type="project" value="TreeGrafter"/>
</dbReference>
<evidence type="ECO:0000259" key="5">
    <source>
        <dbReference type="PROSITE" id="PS51078"/>
    </source>
</evidence>
<accession>A0A1I5GT18</accession>
<gene>
    <name evidence="6" type="ORF">ATL45_5800</name>
    <name evidence="7" type="ORF">SAMN05421805_113155</name>
</gene>
<dbReference type="PANTHER" id="PTHR30136:SF39">
    <property type="entry name" value="TRANSCRIPTIONAL REGULATORY PROTEIN"/>
    <property type="match status" value="1"/>
</dbReference>
<dbReference type="SMART" id="SM00346">
    <property type="entry name" value="HTH_ICLR"/>
    <property type="match status" value="1"/>
</dbReference>
<evidence type="ECO:0000259" key="4">
    <source>
        <dbReference type="PROSITE" id="PS51077"/>
    </source>
</evidence>
<evidence type="ECO:0000313" key="9">
    <source>
        <dbReference type="Proteomes" id="UP000270697"/>
    </source>
</evidence>
<evidence type="ECO:0000313" key="6">
    <source>
        <dbReference type="EMBL" id="RKT87384.1"/>
    </source>
</evidence>
<evidence type="ECO:0000313" key="7">
    <source>
        <dbReference type="EMBL" id="SFO38721.1"/>
    </source>
</evidence>
<evidence type="ECO:0000256" key="3">
    <source>
        <dbReference type="ARBA" id="ARBA00023163"/>
    </source>
</evidence>
<dbReference type="Proteomes" id="UP000270697">
    <property type="component" value="Unassembled WGS sequence"/>
</dbReference>
<dbReference type="STRING" id="455193.SAMN05421805_113155"/>
<evidence type="ECO:0000313" key="8">
    <source>
        <dbReference type="Proteomes" id="UP000199398"/>
    </source>
</evidence>
<reference evidence="7 8" key="1">
    <citation type="submission" date="2016-10" db="EMBL/GenBank/DDBJ databases">
        <authorList>
            <person name="de Groot N.N."/>
        </authorList>
    </citation>
    <scope>NUCLEOTIDE SEQUENCE [LARGE SCALE GENOMIC DNA]</scope>
    <source>
        <strain evidence="7 8">CPCC 201259</strain>
    </source>
</reference>
<keyword evidence="3" id="KW-0804">Transcription</keyword>
<sequence length="256" mass="27339">MQQNPGEGGEGVRSVLRALDLLALFDETHRSRTVRELIDATGLPKSTVVRLVATLEQRGLLWTRGDGRLAPGAGMLRWAQLAQDAWQLPAEAVECLRNLSEESGGESSRIYIRQGVSRLCVAQHEGTQQLRHVVRIGEAMPLWAGASGHVLLAGSSPEDLRGVAAAAGRGSDFEPVLAERVRHAEEQGWAVSHGEREDGVSAVAAPVTDSSGRAAAAVGLGGPTSRFTRERVEAFIPVVMNVAKQLSKLQFIGGRS</sequence>
<dbReference type="InterPro" id="IPR036388">
    <property type="entry name" value="WH-like_DNA-bd_sf"/>
</dbReference>
<organism evidence="7 8">
    <name type="scientific">Saccharopolyspora antimicrobica</name>
    <dbReference type="NCBI Taxonomy" id="455193"/>
    <lineage>
        <taxon>Bacteria</taxon>
        <taxon>Bacillati</taxon>
        <taxon>Actinomycetota</taxon>
        <taxon>Actinomycetes</taxon>
        <taxon>Pseudonocardiales</taxon>
        <taxon>Pseudonocardiaceae</taxon>
        <taxon>Saccharopolyspora</taxon>
    </lineage>
</organism>
<dbReference type="OrthoDB" id="7274111at2"/>
<dbReference type="PROSITE" id="PS51077">
    <property type="entry name" value="HTH_ICLR"/>
    <property type="match status" value="1"/>
</dbReference>
<dbReference type="GO" id="GO:0003700">
    <property type="term" value="F:DNA-binding transcription factor activity"/>
    <property type="evidence" value="ECO:0007669"/>
    <property type="project" value="TreeGrafter"/>
</dbReference>
<dbReference type="AlphaFoldDB" id="A0A1I5GT18"/>
<reference evidence="6 9" key="2">
    <citation type="submission" date="2018-10" db="EMBL/GenBank/DDBJ databases">
        <title>Sequencing the genomes of 1000 actinobacteria strains.</title>
        <authorList>
            <person name="Klenk H.-P."/>
        </authorList>
    </citation>
    <scope>NUCLEOTIDE SEQUENCE [LARGE SCALE GENOMIC DNA]</scope>
    <source>
        <strain evidence="6 9">DSM 45119</strain>
    </source>
</reference>
<dbReference type="Gene3D" id="1.10.10.10">
    <property type="entry name" value="Winged helix-like DNA-binding domain superfamily/Winged helix DNA-binding domain"/>
    <property type="match status" value="1"/>
</dbReference>
<dbReference type="EMBL" id="FOUP01000013">
    <property type="protein sequence ID" value="SFO38721.1"/>
    <property type="molecule type" value="Genomic_DNA"/>
</dbReference>
<dbReference type="PANTHER" id="PTHR30136">
    <property type="entry name" value="HELIX-TURN-HELIX TRANSCRIPTIONAL REGULATOR, ICLR FAMILY"/>
    <property type="match status" value="1"/>
</dbReference>
<dbReference type="SUPFAM" id="SSF46785">
    <property type="entry name" value="Winged helix' DNA-binding domain"/>
    <property type="match status" value="1"/>
</dbReference>
<dbReference type="GO" id="GO:0003677">
    <property type="term" value="F:DNA binding"/>
    <property type="evidence" value="ECO:0007669"/>
    <property type="project" value="UniProtKB-KW"/>
</dbReference>
<dbReference type="PROSITE" id="PS51078">
    <property type="entry name" value="ICLR_ED"/>
    <property type="match status" value="1"/>
</dbReference>
<dbReference type="EMBL" id="RBXX01000002">
    <property type="protein sequence ID" value="RKT87384.1"/>
    <property type="molecule type" value="Genomic_DNA"/>
</dbReference>
<dbReference type="Gene3D" id="3.30.450.40">
    <property type="match status" value="1"/>
</dbReference>
<dbReference type="InterPro" id="IPR005471">
    <property type="entry name" value="Tscrpt_reg_IclR_N"/>
</dbReference>
<dbReference type="RefSeq" id="WP_093156793.1">
    <property type="nucleotide sequence ID" value="NZ_FOUP01000013.1"/>
</dbReference>
<dbReference type="InterPro" id="IPR029016">
    <property type="entry name" value="GAF-like_dom_sf"/>
</dbReference>
<dbReference type="Proteomes" id="UP000199398">
    <property type="component" value="Unassembled WGS sequence"/>
</dbReference>